<dbReference type="AlphaFoldDB" id="A0AAV4BMW5"/>
<dbReference type="GO" id="GO:0000981">
    <property type="term" value="F:DNA-binding transcription factor activity, RNA polymerase II-specific"/>
    <property type="evidence" value="ECO:0007669"/>
    <property type="project" value="TreeGrafter"/>
</dbReference>
<dbReference type="InterPro" id="IPR009057">
    <property type="entry name" value="Homeodomain-like_sf"/>
</dbReference>
<dbReference type="InterPro" id="IPR050649">
    <property type="entry name" value="Paired_Homeobox_TFs"/>
</dbReference>
<dbReference type="Proteomes" id="UP000735302">
    <property type="component" value="Unassembled WGS sequence"/>
</dbReference>
<accession>A0AAV4BMW5</accession>
<reference evidence="6 7" key="1">
    <citation type="journal article" date="2021" name="Elife">
        <title>Chloroplast acquisition without the gene transfer in kleptoplastic sea slugs, Plakobranchus ocellatus.</title>
        <authorList>
            <person name="Maeda T."/>
            <person name="Takahashi S."/>
            <person name="Yoshida T."/>
            <person name="Shimamura S."/>
            <person name="Takaki Y."/>
            <person name="Nagai Y."/>
            <person name="Toyoda A."/>
            <person name="Suzuki Y."/>
            <person name="Arimoto A."/>
            <person name="Ishii H."/>
            <person name="Satoh N."/>
            <person name="Nishiyama T."/>
            <person name="Hasebe M."/>
            <person name="Maruyama T."/>
            <person name="Minagawa J."/>
            <person name="Obokata J."/>
            <person name="Shigenobu S."/>
        </authorList>
    </citation>
    <scope>NUCLEOTIDE SEQUENCE [LARGE SCALE GENOMIC DNA]</scope>
</reference>
<evidence type="ECO:0000256" key="4">
    <source>
        <dbReference type="SAM" id="MobiDB-lite"/>
    </source>
</evidence>
<dbReference type="GO" id="GO:0005634">
    <property type="term" value="C:nucleus"/>
    <property type="evidence" value="ECO:0007669"/>
    <property type="project" value="UniProtKB-SubCell"/>
</dbReference>
<dbReference type="PANTHER" id="PTHR24329:SF543">
    <property type="entry name" value="FI01017P-RELATED"/>
    <property type="match status" value="1"/>
</dbReference>
<feature type="DNA-binding region" description="Homeobox" evidence="2">
    <location>
        <begin position="330"/>
        <end position="377"/>
    </location>
</feature>
<feature type="compositionally biased region" description="Basic and acidic residues" evidence="4">
    <location>
        <begin position="246"/>
        <end position="266"/>
    </location>
</feature>
<comment type="subcellular location">
    <subcellularLocation>
        <location evidence="1 2 3">Nucleus</location>
    </subcellularLocation>
</comment>
<feature type="compositionally biased region" description="Basic and acidic residues" evidence="4">
    <location>
        <begin position="145"/>
        <end position="155"/>
    </location>
</feature>
<evidence type="ECO:0000313" key="6">
    <source>
        <dbReference type="EMBL" id="GFO20143.1"/>
    </source>
</evidence>
<dbReference type="GO" id="GO:0000977">
    <property type="term" value="F:RNA polymerase II transcription regulatory region sequence-specific DNA binding"/>
    <property type="evidence" value="ECO:0007669"/>
    <property type="project" value="TreeGrafter"/>
</dbReference>
<feature type="compositionally biased region" description="Polar residues" evidence="4">
    <location>
        <begin position="1"/>
        <end position="17"/>
    </location>
</feature>
<gene>
    <name evidence="6" type="ORF">PoB_004664800</name>
</gene>
<evidence type="ECO:0000313" key="7">
    <source>
        <dbReference type="Proteomes" id="UP000735302"/>
    </source>
</evidence>
<feature type="compositionally biased region" description="Polar residues" evidence="4">
    <location>
        <begin position="76"/>
        <end position="89"/>
    </location>
</feature>
<evidence type="ECO:0000256" key="2">
    <source>
        <dbReference type="PROSITE-ProRule" id="PRU00108"/>
    </source>
</evidence>
<keyword evidence="7" id="KW-1185">Reference proteome</keyword>
<feature type="compositionally biased region" description="Low complexity" evidence="4">
    <location>
        <begin position="18"/>
        <end position="37"/>
    </location>
</feature>
<proteinExistence type="predicted"/>
<sequence length="404" mass="44938">MESNTGCSRKDVNSLNLSMTPPASSSPSPSCGSGSMSPSPPEMPRNCQHQSDRNLVKSIPSEVHGQSPRVPPPASAATSQVETAVTVPSTAPIPIRRSGMSSYSIASILGEPRQEERNTTPLAQLSLVVSPTSPTSMAASSPASPREESLEKRSPEGIQNQALASPASPTQPQPPSPGVNNNNNNNRHQPHLEHYLQQHFYRQQLHQKQHQLQHDLNHVFQTPPNHLSKYSNFYHHQHHHHHHQHRHDDQQHQHHNDQDCGEDPRGSPRSRLALTPPPTSNHGGACGGDAGPQNDTEEMNTSRNSSGSPNEFADNDNNDDEDNCGKPRKIRRSRTTFTTFQLHRLERAFEKTQYPDVFTREELAMTLDLSEARVQVRIPFRLRGFSIQIQAGGLSNVLFLRNRF</sequence>
<organism evidence="6 7">
    <name type="scientific">Plakobranchus ocellatus</name>
    <dbReference type="NCBI Taxonomy" id="259542"/>
    <lineage>
        <taxon>Eukaryota</taxon>
        <taxon>Metazoa</taxon>
        <taxon>Spiralia</taxon>
        <taxon>Lophotrochozoa</taxon>
        <taxon>Mollusca</taxon>
        <taxon>Gastropoda</taxon>
        <taxon>Heterobranchia</taxon>
        <taxon>Euthyneura</taxon>
        <taxon>Panpulmonata</taxon>
        <taxon>Sacoglossa</taxon>
        <taxon>Placobranchoidea</taxon>
        <taxon>Plakobranchidae</taxon>
        <taxon>Plakobranchus</taxon>
    </lineage>
</organism>
<comment type="caution">
    <text evidence="6">The sequence shown here is derived from an EMBL/GenBank/DDBJ whole genome shotgun (WGS) entry which is preliminary data.</text>
</comment>
<feature type="domain" description="Homeobox" evidence="5">
    <location>
        <begin position="328"/>
        <end position="376"/>
    </location>
</feature>
<feature type="compositionally biased region" description="Low complexity" evidence="4">
    <location>
        <begin position="130"/>
        <end position="144"/>
    </location>
</feature>
<feature type="region of interest" description="Disordered" evidence="4">
    <location>
        <begin position="236"/>
        <end position="328"/>
    </location>
</feature>
<dbReference type="SUPFAM" id="SSF46689">
    <property type="entry name" value="Homeodomain-like"/>
    <property type="match status" value="1"/>
</dbReference>
<keyword evidence="2 3" id="KW-0238">DNA-binding</keyword>
<evidence type="ECO:0000259" key="5">
    <source>
        <dbReference type="PROSITE" id="PS50071"/>
    </source>
</evidence>
<keyword evidence="2 3" id="KW-0539">Nucleus</keyword>
<feature type="region of interest" description="Disordered" evidence="4">
    <location>
        <begin position="130"/>
        <end position="189"/>
    </location>
</feature>
<feature type="compositionally biased region" description="Polar residues" evidence="4">
    <location>
        <begin position="299"/>
        <end position="309"/>
    </location>
</feature>
<keyword evidence="2 3" id="KW-0371">Homeobox</keyword>
<feature type="region of interest" description="Disordered" evidence="4">
    <location>
        <begin position="1"/>
        <end position="101"/>
    </location>
</feature>
<dbReference type="PROSITE" id="PS50071">
    <property type="entry name" value="HOMEOBOX_2"/>
    <property type="match status" value="1"/>
</dbReference>
<dbReference type="EMBL" id="BLXT01005153">
    <property type="protein sequence ID" value="GFO20143.1"/>
    <property type="molecule type" value="Genomic_DNA"/>
</dbReference>
<protein>
    <submittedName>
        <fullName evidence="6">Retinal homeobox protein rx</fullName>
    </submittedName>
</protein>
<feature type="compositionally biased region" description="Basic residues" evidence="4">
    <location>
        <begin position="236"/>
        <end position="245"/>
    </location>
</feature>
<dbReference type="Pfam" id="PF00046">
    <property type="entry name" value="Homeodomain"/>
    <property type="match status" value="1"/>
</dbReference>
<evidence type="ECO:0000256" key="3">
    <source>
        <dbReference type="RuleBase" id="RU000682"/>
    </source>
</evidence>
<evidence type="ECO:0000256" key="1">
    <source>
        <dbReference type="ARBA" id="ARBA00004123"/>
    </source>
</evidence>
<dbReference type="PANTHER" id="PTHR24329">
    <property type="entry name" value="HOMEOBOX PROTEIN ARISTALESS"/>
    <property type="match status" value="1"/>
</dbReference>
<dbReference type="CDD" id="cd00086">
    <property type="entry name" value="homeodomain"/>
    <property type="match status" value="1"/>
</dbReference>
<dbReference type="SMART" id="SM00389">
    <property type="entry name" value="HOX"/>
    <property type="match status" value="1"/>
</dbReference>
<name>A0AAV4BMW5_9GAST</name>
<dbReference type="InterPro" id="IPR001356">
    <property type="entry name" value="HD"/>
</dbReference>
<dbReference type="Gene3D" id="1.10.10.60">
    <property type="entry name" value="Homeodomain-like"/>
    <property type="match status" value="1"/>
</dbReference>
<feature type="compositionally biased region" description="Acidic residues" evidence="4">
    <location>
        <begin position="313"/>
        <end position="322"/>
    </location>
</feature>